<comment type="caution">
    <text evidence="2">The sequence shown here is derived from an EMBL/GenBank/DDBJ whole genome shotgun (WGS) entry which is preliminary data.</text>
</comment>
<dbReference type="EMBL" id="JAAKZF010000022">
    <property type="protein sequence ID" value="NGO52787.1"/>
    <property type="molecule type" value="Genomic_DNA"/>
</dbReference>
<evidence type="ECO:0000313" key="3">
    <source>
        <dbReference type="Proteomes" id="UP001642900"/>
    </source>
</evidence>
<accession>A0A6G4WFA3</accession>
<name>A0A6G4WFA3_9HYPH</name>
<dbReference type="Pfam" id="PF03480">
    <property type="entry name" value="DctP"/>
    <property type="match status" value="1"/>
</dbReference>
<proteinExistence type="predicted"/>
<dbReference type="InterPro" id="IPR018389">
    <property type="entry name" value="DctP_fam"/>
</dbReference>
<dbReference type="AlphaFoldDB" id="A0A6G4WFA3"/>
<dbReference type="Gene3D" id="3.40.190.170">
    <property type="entry name" value="Bacterial extracellular solute-binding protein, family 7"/>
    <property type="match status" value="1"/>
</dbReference>
<dbReference type="InterPro" id="IPR038404">
    <property type="entry name" value="TRAP_DctP_sf"/>
</dbReference>
<organism evidence="2 3">
    <name type="scientific">Allomesorhizobium camelthorni</name>
    <dbReference type="NCBI Taxonomy" id="475069"/>
    <lineage>
        <taxon>Bacteria</taxon>
        <taxon>Pseudomonadati</taxon>
        <taxon>Pseudomonadota</taxon>
        <taxon>Alphaproteobacteria</taxon>
        <taxon>Hyphomicrobiales</taxon>
        <taxon>Phyllobacteriaceae</taxon>
        <taxon>Allomesorhizobium</taxon>
    </lineage>
</organism>
<protein>
    <recommendedName>
        <fullName evidence="4">C4-dicarboxylate ABC transporter</fullName>
    </recommendedName>
</protein>
<dbReference type="RefSeq" id="WP_165029521.1">
    <property type="nucleotide sequence ID" value="NZ_JAAKZF010000022.1"/>
</dbReference>
<dbReference type="Proteomes" id="UP001642900">
    <property type="component" value="Unassembled WGS sequence"/>
</dbReference>
<evidence type="ECO:0008006" key="4">
    <source>
        <dbReference type="Google" id="ProtNLM"/>
    </source>
</evidence>
<gene>
    <name evidence="2" type="ORF">G6N73_16650</name>
</gene>
<keyword evidence="3" id="KW-1185">Reference proteome</keyword>
<dbReference type="GO" id="GO:0055085">
    <property type="term" value="P:transmembrane transport"/>
    <property type="evidence" value="ECO:0007669"/>
    <property type="project" value="InterPro"/>
</dbReference>
<reference evidence="2 3" key="1">
    <citation type="submission" date="2020-02" db="EMBL/GenBank/DDBJ databases">
        <title>Genome sequence of strain CCNWXJ40-4.</title>
        <authorList>
            <person name="Gao J."/>
            <person name="Sun J."/>
        </authorList>
    </citation>
    <scope>NUCLEOTIDE SEQUENCE [LARGE SCALE GENOMIC DNA]</scope>
    <source>
        <strain evidence="2 3">CCNWXJ 40-4</strain>
    </source>
</reference>
<evidence type="ECO:0000256" key="1">
    <source>
        <dbReference type="ARBA" id="ARBA00022729"/>
    </source>
</evidence>
<evidence type="ECO:0000313" key="2">
    <source>
        <dbReference type="EMBL" id="NGO52787.1"/>
    </source>
</evidence>
<keyword evidence="1" id="KW-0732">Signal</keyword>
<sequence length="68" mass="7013">MAAFAVGLSAAGVVAQEFTLKVASPTNNDVILKWMETFKASAEEGSKGSVEVQLYPANQLGQAASPKG</sequence>